<evidence type="ECO:0000313" key="3">
    <source>
        <dbReference type="Proteomes" id="UP000431401"/>
    </source>
</evidence>
<name>A0A7K0DSS0_9NOCA</name>
<reference evidence="2 3" key="1">
    <citation type="submission" date="2019-10" db="EMBL/GenBank/DDBJ databases">
        <title>Nocardia macrotermitis sp. nov. and Nocardia aurantia sp. nov., isolated from the gut of fungus growing-termite Macrotermes natalensis.</title>
        <authorList>
            <person name="Benndorf R."/>
            <person name="Schwitalla J."/>
            <person name="Martin K."/>
            <person name="De Beer W."/>
            <person name="Kaster A.-K."/>
            <person name="Vollmers J."/>
            <person name="Poulsen M."/>
            <person name="Beemelmanns C."/>
        </authorList>
    </citation>
    <scope>NUCLEOTIDE SEQUENCE [LARGE SCALE GENOMIC DNA]</scope>
    <source>
        <strain evidence="2 3">RB56</strain>
    </source>
</reference>
<dbReference type="OrthoDB" id="9872118at2"/>
<sequence>MRRPHLISTTIAALAVAALSFLPTAPSTADPATGDACDPVKDSYQVDSSGHGMACEPYADGNHHWQDAGAESTRIVQPGDPCPGPNADVATGPQGQKMVCVGDPSNATWKAV</sequence>
<feature type="chain" id="PRO_5029486977" description="Secreted protein" evidence="1">
    <location>
        <begin position="30"/>
        <end position="112"/>
    </location>
</feature>
<dbReference type="AlphaFoldDB" id="A0A7K0DSS0"/>
<evidence type="ECO:0000313" key="2">
    <source>
        <dbReference type="EMBL" id="MQY28412.1"/>
    </source>
</evidence>
<protein>
    <recommendedName>
        <fullName evidence="4">Secreted protein</fullName>
    </recommendedName>
</protein>
<feature type="signal peptide" evidence="1">
    <location>
        <begin position="1"/>
        <end position="29"/>
    </location>
</feature>
<dbReference type="Proteomes" id="UP000431401">
    <property type="component" value="Unassembled WGS sequence"/>
</dbReference>
<evidence type="ECO:0008006" key="4">
    <source>
        <dbReference type="Google" id="ProtNLM"/>
    </source>
</evidence>
<accession>A0A7K0DSS0</accession>
<dbReference type="RefSeq" id="WP_153344298.1">
    <property type="nucleotide sequence ID" value="NZ_WEGI01000008.1"/>
</dbReference>
<proteinExistence type="predicted"/>
<dbReference type="EMBL" id="WEGI01000008">
    <property type="protein sequence ID" value="MQY28412.1"/>
    <property type="molecule type" value="Genomic_DNA"/>
</dbReference>
<keyword evidence="3" id="KW-1185">Reference proteome</keyword>
<gene>
    <name evidence="2" type="ORF">NRB56_39960</name>
</gene>
<organism evidence="2 3">
    <name type="scientific">Nocardia aurantia</name>
    <dbReference type="NCBI Taxonomy" id="2585199"/>
    <lineage>
        <taxon>Bacteria</taxon>
        <taxon>Bacillati</taxon>
        <taxon>Actinomycetota</taxon>
        <taxon>Actinomycetes</taxon>
        <taxon>Mycobacteriales</taxon>
        <taxon>Nocardiaceae</taxon>
        <taxon>Nocardia</taxon>
    </lineage>
</organism>
<evidence type="ECO:0000256" key="1">
    <source>
        <dbReference type="SAM" id="SignalP"/>
    </source>
</evidence>
<keyword evidence="1" id="KW-0732">Signal</keyword>
<comment type="caution">
    <text evidence="2">The sequence shown here is derived from an EMBL/GenBank/DDBJ whole genome shotgun (WGS) entry which is preliminary data.</text>
</comment>